<keyword evidence="8" id="KW-0482">Metalloprotease</keyword>
<dbReference type="FunFam" id="1.10.390.10:FF:000003">
    <property type="entry name" value="Leukotriene A(4) hydrolase"/>
    <property type="match status" value="1"/>
</dbReference>
<keyword evidence="5 11" id="KW-0479">Metal-binding</keyword>
<dbReference type="CDD" id="cd09599">
    <property type="entry name" value="M1_LTA4H"/>
    <property type="match status" value="1"/>
</dbReference>
<protein>
    <recommendedName>
        <fullName evidence="12">Peptidase M1 leukotriene A4 hydrolase/aminopeptidase C-terminal domain-containing protein</fullName>
    </recommendedName>
</protein>
<feature type="binding site" evidence="10">
    <location>
        <begin position="288"/>
        <end position="293"/>
    </location>
    <ligand>
        <name>a peptide</name>
        <dbReference type="ChEBI" id="CHEBI:60466"/>
    </ligand>
</feature>
<accession>A0A7S2UBD6</accession>
<dbReference type="Pfam" id="PF09127">
    <property type="entry name" value="Leuk-A4-hydro_C"/>
    <property type="match status" value="1"/>
</dbReference>
<dbReference type="Gene3D" id="3.30.2010.30">
    <property type="match status" value="1"/>
</dbReference>
<dbReference type="InterPro" id="IPR042097">
    <property type="entry name" value="Aminopeptidase_N-like_N_sf"/>
</dbReference>
<feature type="binding site" evidence="10">
    <location>
        <begin position="158"/>
        <end position="160"/>
    </location>
    <ligand>
        <name>a peptide</name>
        <dbReference type="ChEBI" id="CHEBI:60466"/>
    </ligand>
</feature>
<dbReference type="Pfam" id="PF17900">
    <property type="entry name" value="Peptidase_M1_N"/>
    <property type="match status" value="1"/>
</dbReference>
<feature type="active site" description="Proton donor" evidence="9">
    <location>
        <position position="405"/>
    </location>
</feature>
<evidence type="ECO:0000256" key="4">
    <source>
        <dbReference type="ARBA" id="ARBA00022670"/>
    </source>
</evidence>
<dbReference type="InterPro" id="IPR049980">
    <property type="entry name" value="LTA4H_cat"/>
</dbReference>
<dbReference type="SMART" id="SM01263">
    <property type="entry name" value="Leuk-A4-hydro_C"/>
    <property type="match status" value="1"/>
</dbReference>
<dbReference type="InterPro" id="IPR001930">
    <property type="entry name" value="Peptidase_M1"/>
</dbReference>
<evidence type="ECO:0000256" key="1">
    <source>
        <dbReference type="ARBA" id="ARBA00004496"/>
    </source>
</evidence>
<evidence type="ECO:0000256" key="11">
    <source>
        <dbReference type="PIRSR" id="PIRSR634015-3"/>
    </source>
</evidence>
<feature type="active site" description="Proton acceptor" evidence="9">
    <location>
        <position position="318"/>
    </location>
</feature>
<dbReference type="InterPro" id="IPR014782">
    <property type="entry name" value="Peptidase_M1_dom"/>
</dbReference>
<dbReference type="InterPro" id="IPR045357">
    <property type="entry name" value="Aminopeptidase_N-like_N"/>
</dbReference>
<dbReference type="Gene3D" id="1.10.390.10">
    <property type="entry name" value="Neutral Protease Domain 2"/>
    <property type="match status" value="1"/>
</dbReference>
<keyword evidence="3" id="KW-0963">Cytoplasm</keyword>
<dbReference type="Gene3D" id="1.25.40.320">
    <property type="entry name" value="Peptidase M1, leukotriene A4 hydrolase/aminopeptidase C-terminal domain"/>
    <property type="match status" value="1"/>
</dbReference>
<dbReference type="FunFam" id="3.30.2010.30:FF:000001">
    <property type="entry name" value="Leukotriene A(4) hydrolase"/>
    <property type="match status" value="1"/>
</dbReference>
<dbReference type="GO" id="GO:0008237">
    <property type="term" value="F:metallopeptidase activity"/>
    <property type="evidence" value="ECO:0007669"/>
    <property type="project" value="UniProtKB-KW"/>
</dbReference>
<dbReference type="AlphaFoldDB" id="A0A7S2UBD6"/>
<keyword evidence="7 11" id="KW-0862">Zinc</keyword>
<evidence type="ECO:0000256" key="8">
    <source>
        <dbReference type="ARBA" id="ARBA00023049"/>
    </source>
</evidence>
<organism evidence="13">
    <name type="scientific">Attheya septentrionalis</name>
    <dbReference type="NCBI Taxonomy" id="420275"/>
    <lineage>
        <taxon>Eukaryota</taxon>
        <taxon>Sar</taxon>
        <taxon>Stramenopiles</taxon>
        <taxon>Ochrophyta</taxon>
        <taxon>Bacillariophyta</taxon>
        <taxon>Coscinodiscophyceae</taxon>
        <taxon>Chaetocerotophycidae</taxon>
        <taxon>Chaetocerotales</taxon>
        <taxon>Attheyaceae</taxon>
        <taxon>Attheya</taxon>
    </lineage>
</organism>
<dbReference type="GO" id="GO:0008270">
    <property type="term" value="F:zinc ion binding"/>
    <property type="evidence" value="ECO:0007669"/>
    <property type="project" value="InterPro"/>
</dbReference>
<dbReference type="GO" id="GO:0006508">
    <property type="term" value="P:proteolysis"/>
    <property type="evidence" value="ECO:0007669"/>
    <property type="project" value="UniProtKB-KW"/>
</dbReference>
<dbReference type="SUPFAM" id="SSF63737">
    <property type="entry name" value="Leukotriene A4 hydrolase N-terminal domain"/>
    <property type="match status" value="1"/>
</dbReference>
<dbReference type="InterPro" id="IPR034015">
    <property type="entry name" value="M1_LTA4H"/>
</dbReference>
<sequence length="644" mass="72581">MPFQDSFRIFVTALLRKMADPSSFATAAARVQHIHWNVKLDFDTKIIQGYVEHHVIFSDPENGPCEVVFDTKGLKISSVHLVEDGTPVTTLTYKVLAGNKKCDQLGEPLVVTFLKEQIKEDHVAIVRIEYETSPSSSAIQWLPPAQTAGKVHPYLFTQCQAIHARSMLPCQDTPSNKCTYSAVVIVPSPLVALMSALSTGSQDLEDGTIQYTFDQKVPVPSYLIALAVGALEKRDIGPRSAVWSEKEMVEAGAYEFAETEDFLQAGEEIAGPYVWGRYDILLLPPSFPYGGMENPMLTFVTPTLLAGDRSLVNVVAHEIAHSWFGNLATSKTWGHFWMNEGFTVFLERKILKKLRGSGCYNLAAMMGLKALEDSVNLFGMQHPFTCLCQDLSDCDPDDAFSSVPYEKGFNFLCYLQELVGGEELMNPFLKAHCEKYKYSVVESDGWKAFFLEYFQTKGVDKTKLDSIEWETWLNTPGMPHIAPTFDKTLINQAHNLAKDYVEANKKPAKEDFESFSGLTEQIIVFLESLQALQEFEGKSEEAKAKWRLLLDDINKAFGFNDSRNSEIRFRWCTLCIRAEEESIYKQTSAFLGEQGRMKFLRPLYRDLFKTEKGTPIALETFEKYKTGYHGIAQKMVAKDLGVHL</sequence>
<feature type="binding site" evidence="11">
    <location>
        <position position="340"/>
    </location>
    <ligand>
        <name>Zn(2+)</name>
        <dbReference type="ChEBI" id="CHEBI:29105"/>
        <note>catalytic</note>
    </ligand>
</feature>
<feature type="binding site" evidence="11">
    <location>
        <position position="321"/>
    </location>
    <ligand>
        <name>Zn(2+)</name>
        <dbReference type="ChEBI" id="CHEBI:29105"/>
        <note>catalytic</note>
    </ligand>
</feature>
<comment type="similarity">
    <text evidence="2">Belongs to the peptidase M1 family.</text>
</comment>
<dbReference type="GO" id="GO:0005829">
    <property type="term" value="C:cytosol"/>
    <property type="evidence" value="ECO:0007669"/>
    <property type="project" value="TreeGrafter"/>
</dbReference>
<evidence type="ECO:0000256" key="5">
    <source>
        <dbReference type="ARBA" id="ARBA00022723"/>
    </source>
</evidence>
<dbReference type="InterPro" id="IPR038502">
    <property type="entry name" value="M1_LTA-4_hydro/amino_C_sf"/>
</dbReference>
<dbReference type="PANTHER" id="PTHR45726:SF3">
    <property type="entry name" value="LEUKOTRIENE A-4 HYDROLASE"/>
    <property type="match status" value="1"/>
</dbReference>
<feature type="binding site" evidence="10">
    <location>
        <begin position="596"/>
        <end position="598"/>
    </location>
    <ligand>
        <name>a peptide</name>
        <dbReference type="ChEBI" id="CHEBI:60466"/>
    </ligand>
</feature>
<evidence type="ECO:0000256" key="2">
    <source>
        <dbReference type="ARBA" id="ARBA00010136"/>
    </source>
</evidence>
<evidence type="ECO:0000256" key="9">
    <source>
        <dbReference type="PIRSR" id="PIRSR634015-1"/>
    </source>
</evidence>
<dbReference type="InterPro" id="IPR027268">
    <property type="entry name" value="Peptidase_M4/M1_CTD_sf"/>
</dbReference>
<keyword evidence="4" id="KW-0645">Protease</keyword>
<keyword evidence="6" id="KW-0378">Hydrolase</keyword>
<dbReference type="InterPro" id="IPR015211">
    <property type="entry name" value="Peptidase_M1_C"/>
</dbReference>
<reference evidence="13" key="1">
    <citation type="submission" date="2021-01" db="EMBL/GenBank/DDBJ databases">
        <authorList>
            <person name="Corre E."/>
            <person name="Pelletier E."/>
            <person name="Niang G."/>
            <person name="Scheremetjew M."/>
            <person name="Finn R."/>
            <person name="Kale V."/>
            <person name="Holt S."/>
            <person name="Cochrane G."/>
            <person name="Meng A."/>
            <person name="Brown T."/>
            <person name="Cohen L."/>
        </authorList>
    </citation>
    <scope>NUCLEOTIDE SEQUENCE</scope>
    <source>
        <strain evidence="13">CCMP2084</strain>
    </source>
</reference>
<evidence type="ECO:0000256" key="3">
    <source>
        <dbReference type="ARBA" id="ARBA00022490"/>
    </source>
</evidence>
<dbReference type="Pfam" id="PF01433">
    <property type="entry name" value="Peptidase_M1"/>
    <property type="match status" value="1"/>
</dbReference>
<dbReference type="Gene3D" id="2.60.40.1730">
    <property type="entry name" value="tricorn interacting facor f3 domain"/>
    <property type="match status" value="1"/>
</dbReference>
<evidence type="ECO:0000259" key="12">
    <source>
        <dbReference type="SMART" id="SM01263"/>
    </source>
</evidence>
<evidence type="ECO:0000256" key="7">
    <source>
        <dbReference type="ARBA" id="ARBA00022833"/>
    </source>
</evidence>
<feature type="binding site" evidence="11">
    <location>
        <position position="317"/>
    </location>
    <ligand>
        <name>Zn(2+)</name>
        <dbReference type="ChEBI" id="CHEBI:29105"/>
        <note>catalytic</note>
    </ligand>
</feature>
<proteinExistence type="inferred from homology"/>
<evidence type="ECO:0000256" key="6">
    <source>
        <dbReference type="ARBA" id="ARBA00022801"/>
    </source>
</evidence>
<evidence type="ECO:0000256" key="10">
    <source>
        <dbReference type="PIRSR" id="PIRSR634015-2"/>
    </source>
</evidence>
<evidence type="ECO:0000313" key="13">
    <source>
        <dbReference type="EMBL" id="CAD9812515.1"/>
    </source>
</evidence>
<dbReference type="PRINTS" id="PR00756">
    <property type="entry name" value="ALADIPTASE"/>
</dbReference>
<gene>
    <name evidence="13" type="ORF">ASEP1449_LOCUS4340</name>
</gene>
<comment type="cofactor">
    <cofactor evidence="11">
        <name>Zn(2+)</name>
        <dbReference type="ChEBI" id="CHEBI:29105"/>
    </cofactor>
    <text evidence="11">Binds 1 zinc ion per subunit.</text>
</comment>
<dbReference type="EMBL" id="HBHQ01006448">
    <property type="protein sequence ID" value="CAD9812515.1"/>
    <property type="molecule type" value="Transcribed_RNA"/>
</dbReference>
<name>A0A7S2UBD6_9STRA</name>
<feature type="domain" description="Peptidase M1 leukotriene A4 hydrolase/aminopeptidase C-terminal" evidence="12">
    <location>
        <begin position="488"/>
        <end position="640"/>
    </location>
</feature>
<dbReference type="PANTHER" id="PTHR45726">
    <property type="entry name" value="LEUKOTRIENE A-4 HYDROLASE"/>
    <property type="match status" value="1"/>
</dbReference>
<dbReference type="FunFam" id="2.60.40.1730:FF:000004">
    <property type="entry name" value="Leukotriene A(4) hydrolase"/>
    <property type="match status" value="1"/>
</dbReference>
<dbReference type="InterPro" id="IPR016024">
    <property type="entry name" value="ARM-type_fold"/>
</dbReference>
<dbReference type="SUPFAM" id="SSF55486">
    <property type="entry name" value="Metalloproteases ('zincins'), catalytic domain"/>
    <property type="match status" value="1"/>
</dbReference>
<dbReference type="SUPFAM" id="SSF48371">
    <property type="entry name" value="ARM repeat"/>
    <property type="match status" value="1"/>
</dbReference>
<comment type="subcellular location">
    <subcellularLocation>
        <location evidence="1">Cytoplasm</location>
    </subcellularLocation>
</comment>